<evidence type="ECO:0000313" key="2">
    <source>
        <dbReference type="Proteomes" id="UP000283850"/>
    </source>
</evidence>
<name>A0A412Y0L2_9BACE</name>
<dbReference type="AlphaFoldDB" id="A0A412Y0L2"/>
<organism evidence="1 2">
    <name type="scientific">Bacteroides intestinalis</name>
    <dbReference type="NCBI Taxonomy" id="329854"/>
    <lineage>
        <taxon>Bacteria</taxon>
        <taxon>Pseudomonadati</taxon>
        <taxon>Bacteroidota</taxon>
        <taxon>Bacteroidia</taxon>
        <taxon>Bacteroidales</taxon>
        <taxon>Bacteroidaceae</taxon>
        <taxon>Bacteroides</taxon>
    </lineage>
</organism>
<comment type="caution">
    <text evidence="1">The sequence shown here is derived from an EMBL/GenBank/DDBJ whole genome shotgun (WGS) entry which is preliminary data.</text>
</comment>
<evidence type="ECO:0008006" key="3">
    <source>
        <dbReference type="Google" id="ProtNLM"/>
    </source>
</evidence>
<accession>A0A412Y0L2</accession>
<evidence type="ECO:0000313" key="1">
    <source>
        <dbReference type="EMBL" id="RGV50996.1"/>
    </source>
</evidence>
<proteinExistence type="predicted"/>
<dbReference type="EMBL" id="QRZF01000013">
    <property type="protein sequence ID" value="RGV50996.1"/>
    <property type="molecule type" value="Genomic_DNA"/>
</dbReference>
<dbReference type="Proteomes" id="UP000283850">
    <property type="component" value="Unassembled WGS sequence"/>
</dbReference>
<protein>
    <recommendedName>
        <fullName evidence="3">Lanthionine synthetase C-like protein</fullName>
    </recommendedName>
</protein>
<sequence>MKNVKGILVYVYRFIFPYPKVRYCSQTVYEALLGCLRMYEATKKLKWKMRSEKVVEILKKIQMPDGGFDIGYDFFFGMMHKKGDSTSPEMVGLLALTEYARVFSAYDDIQPYADRAVCWIKKNVKKVSEGVYAIPYSPYTTSEIMVYNGTSFVCAALGYYIGVFQKKDIELSTIYQGMINYLEKSMYSSESDPGKFWYYPVQERKDISEIMLSKIDYYHQMQQVEVHSYAQQVSPNTLQAEMIKNASEHVISLSKRFEITPYTNNTIFFKDHIHVWGLCSVASGLMMAQDSLGCKIEGANRLIEKIIVWIKQFSWNGTYFYPILSSDGVPQMKQYMVRSDAWVFNTLCLYYKKSKDSQVKSILEKVYLNIEKYKFSGRESHAYGGKRDDIAIAILKFIRKK</sequence>
<dbReference type="RefSeq" id="WP_118422013.1">
    <property type="nucleotide sequence ID" value="NZ_QRZF01000013.1"/>
</dbReference>
<reference evidence="1 2" key="1">
    <citation type="submission" date="2018-08" db="EMBL/GenBank/DDBJ databases">
        <title>A genome reference for cultivated species of the human gut microbiota.</title>
        <authorList>
            <person name="Zou Y."/>
            <person name="Xue W."/>
            <person name="Luo G."/>
        </authorList>
    </citation>
    <scope>NUCLEOTIDE SEQUENCE [LARGE SCALE GENOMIC DNA]</scope>
    <source>
        <strain evidence="1 2">AF14-32</strain>
    </source>
</reference>
<gene>
    <name evidence="1" type="ORF">DWW10_17495</name>
</gene>